<gene>
    <name evidence="1" type="ORF">CBOVIS_LOCUS6004</name>
</gene>
<reference evidence="1 2" key="1">
    <citation type="submission" date="2020-04" db="EMBL/GenBank/DDBJ databases">
        <authorList>
            <person name="Laetsch R D."/>
            <person name="Stevens L."/>
            <person name="Kumar S."/>
            <person name="Blaxter L. M."/>
        </authorList>
    </citation>
    <scope>NUCLEOTIDE SEQUENCE [LARGE SCALE GENOMIC DNA]</scope>
</reference>
<evidence type="ECO:0000313" key="1">
    <source>
        <dbReference type="EMBL" id="CAB3403542.1"/>
    </source>
</evidence>
<organism evidence="1 2">
    <name type="scientific">Caenorhabditis bovis</name>
    <dbReference type="NCBI Taxonomy" id="2654633"/>
    <lineage>
        <taxon>Eukaryota</taxon>
        <taxon>Metazoa</taxon>
        <taxon>Ecdysozoa</taxon>
        <taxon>Nematoda</taxon>
        <taxon>Chromadorea</taxon>
        <taxon>Rhabditida</taxon>
        <taxon>Rhabditina</taxon>
        <taxon>Rhabditomorpha</taxon>
        <taxon>Rhabditoidea</taxon>
        <taxon>Rhabditidae</taxon>
        <taxon>Peloderinae</taxon>
        <taxon>Caenorhabditis</taxon>
    </lineage>
</organism>
<dbReference type="AlphaFoldDB" id="A0A8S1EQU2"/>
<comment type="caution">
    <text evidence="1">The sequence shown here is derived from an EMBL/GenBank/DDBJ whole genome shotgun (WGS) entry which is preliminary data.</text>
</comment>
<evidence type="ECO:0000313" key="2">
    <source>
        <dbReference type="Proteomes" id="UP000494206"/>
    </source>
</evidence>
<protein>
    <submittedName>
        <fullName evidence="1">Uncharacterized protein</fullName>
    </submittedName>
</protein>
<proteinExistence type="predicted"/>
<accession>A0A8S1EQU2</accession>
<dbReference type="Proteomes" id="UP000494206">
    <property type="component" value="Unassembled WGS sequence"/>
</dbReference>
<name>A0A8S1EQU2_9PELO</name>
<dbReference type="EMBL" id="CADEPM010000003">
    <property type="protein sequence ID" value="CAB3403542.1"/>
    <property type="molecule type" value="Genomic_DNA"/>
</dbReference>
<sequence length="97" mass="11024">MQSSKIVDEVQGHSKAVIEKAKITVADIEETCDLVQKFCEELQRLGSILENCQPLNIDPNLDDKDLINFLLEMDLCCDNYIEALEPMHNLAQMSEKI</sequence>
<keyword evidence="2" id="KW-1185">Reference proteome</keyword>